<keyword evidence="2" id="KW-0472">Membrane</keyword>
<evidence type="ECO:0000256" key="2">
    <source>
        <dbReference type="SAM" id="Phobius"/>
    </source>
</evidence>
<organism evidence="3 4">
    <name type="scientific">Puccinia coronata f. sp. avenae</name>
    <dbReference type="NCBI Taxonomy" id="200324"/>
    <lineage>
        <taxon>Eukaryota</taxon>
        <taxon>Fungi</taxon>
        <taxon>Dikarya</taxon>
        <taxon>Basidiomycota</taxon>
        <taxon>Pucciniomycotina</taxon>
        <taxon>Pucciniomycetes</taxon>
        <taxon>Pucciniales</taxon>
        <taxon>Pucciniaceae</taxon>
        <taxon>Puccinia</taxon>
    </lineage>
</organism>
<evidence type="ECO:0000313" key="3">
    <source>
        <dbReference type="EMBL" id="PLW57283.1"/>
    </source>
</evidence>
<gene>
    <name evidence="3" type="ORF">PCANC_02424</name>
</gene>
<dbReference type="Proteomes" id="UP000235388">
    <property type="component" value="Unassembled WGS sequence"/>
</dbReference>
<feature type="compositionally biased region" description="Polar residues" evidence="1">
    <location>
        <begin position="416"/>
        <end position="427"/>
    </location>
</feature>
<evidence type="ECO:0000256" key="1">
    <source>
        <dbReference type="SAM" id="MobiDB-lite"/>
    </source>
</evidence>
<feature type="region of interest" description="Disordered" evidence="1">
    <location>
        <begin position="191"/>
        <end position="295"/>
    </location>
</feature>
<name>A0A2N5W4X2_9BASI</name>
<dbReference type="PANTHER" id="PTHR20437:SF3">
    <property type="entry name" value="BCMA TALL-1 BINDING DOMAIN-CONTAINING PROTEIN"/>
    <property type="match status" value="1"/>
</dbReference>
<dbReference type="PANTHER" id="PTHR20437">
    <property type="entry name" value="TUMOR NECROSIS FACTOR RECEPTOR SUBFAMILY MEMBER 13/17"/>
    <property type="match status" value="1"/>
</dbReference>
<dbReference type="EMBL" id="PGCJ01000012">
    <property type="protein sequence ID" value="PLW57283.1"/>
    <property type="molecule type" value="Genomic_DNA"/>
</dbReference>
<feature type="compositionally biased region" description="Low complexity" evidence="1">
    <location>
        <begin position="434"/>
        <end position="458"/>
    </location>
</feature>
<feature type="region of interest" description="Disordered" evidence="1">
    <location>
        <begin position="1"/>
        <end position="159"/>
    </location>
</feature>
<feature type="compositionally biased region" description="Polar residues" evidence="1">
    <location>
        <begin position="203"/>
        <end position="231"/>
    </location>
</feature>
<keyword evidence="2" id="KW-0812">Transmembrane</keyword>
<feature type="compositionally biased region" description="Low complexity" evidence="1">
    <location>
        <begin position="109"/>
        <end position="130"/>
    </location>
</feature>
<feature type="compositionally biased region" description="Basic and acidic residues" evidence="1">
    <location>
        <begin position="273"/>
        <end position="288"/>
    </location>
</feature>
<feature type="compositionally biased region" description="Basic and acidic residues" evidence="1">
    <location>
        <begin position="483"/>
        <end position="493"/>
    </location>
</feature>
<feature type="compositionally biased region" description="Polar residues" evidence="1">
    <location>
        <begin position="362"/>
        <end position="385"/>
    </location>
</feature>
<feature type="compositionally biased region" description="Polar residues" evidence="1">
    <location>
        <begin position="96"/>
        <end position="108"/>
    </location>
</feature>
<dbReference type="GO" id="GO:0038023">
    <property type="term" value="F:signaling receptor activity"/>
    <property type="evidence" value="ECO:0007669"/>
    <property type="project" value="InterPro"/>
</dbReference>
<accession>A0A2N5W4X2</accession>
<reference evidence="3 4" key="1">
    <citation type="submission" date="2017-11" db="EMBL/GenBank/DDBJ databases">
        <title>De novo assembly and phasing of dikaryotic genomes from two isolates of Puccinia coronata f. sp. avenae, the causal agent of oat crown rust.</title>
        <authorList>
            <person name="Miller M.E."/>
            <person name="Zhang Y."/>
            <person name="Omidvar V."/>
            <person name="Sperschneider J."/>
            <person name="Schwessinger B."/>
            <person name="Raley C."/>
            <person name="Palmer J.M."/>
            <person name="Garnica D."/>
            <person name="Upadhyaya N."/>
            <person name="Rathjen J."/>
            <person name="Taylor J.M."/>
            <person name="Park R.F."/>
            <person name="Dodds P.N."/>
            <person name="Hirsch C.D."/>
            <person name="Kianian S.F."/>
            <person name="Figueroa M."/>
        </authorList>
    </citation>
    <scope>NUCLEOTIDE SEQUENCE [LARGE SCALE GENOMIC DNA]</scope>
    <source>
        <strain evidence="3">12NC29</strain>
    </source>
</reference>
<feature type="compositionally biased region" description="Acidic residues" evidence="1">
    <location>
        <begin position="388"/>
        <end position="400"/>
    </location>
</feature>
<protein>
    <submittedName>
        <fullName evidence="3">Uncharacterized protein</fullName>
    </submittedName>
</protein>
<feature type="transmembrane region" description="Helical" evidence="2">
    <location>
        <begin position="164"/>
        <end position="186"/>
    </location>
</feature>
<dbReference type="InterPro" id="IPR043521">
    <property type="entry name" value="TNFR_13C/17"/>
</dbReference>
<feature type="region of interest" description="Disordered" evidence="1">
    <location>
        <begin position="320"/>
        <end position="493"/>
    </location>
</feature>
<dbReference type="OrthoDB" id="2502567at2759"/>
<keyword evidence="2" id="KW-1133">Transmembrane helix</keyword>
<comment type="caution">
    <text evidence="3">The sequence shown here is derived from an EMBL/GenBank/DDBJ whole genome shotgun (WGS) entry which is preliminary data.</text>
</comment>
<feature type="compositionally biased region" description="Polar residues" evidence="1">
    <location>
        <begin position="1"/>
        <end position="26"/>
    </location>
</feature>
<evidence type="ECO:0000313" key="4">
    <source>
        <dbReference type="Proteomes" id="UP000235388"/>
    </source>
</evidence>
<feature type="compositionally biased region" description="Polar residues" evidence="1">
    <location>
        <begin position="46"/>
        <end position="74"/>
    </location>
</feature>
<sequence length="493" mass="52380">MDQVETLPSNNTASDHPPDSQTSSDTPEYPLQPFVTMPEHDIVTGPQASPSSFQPADSPSYQSPSTASMDSSGHVTPAEQSDPLPVTVIPPASHDGNASSQPGTLSDLPSQTPAAPPSQSSFPSDQPSSFHPDEPKNVSVTVEAIPRGASQHSSAPSIPPPSRGAIIAFGVLTVFFVTLIIGLLFWRSRQNRSKRKDPLAKMSDQNPQSSAEKGDSATLSRSSSGFASSQKPLREVSPKAYSKRGAGPPNPFSRRGITRPNRPASLPLHSKNSRAERIQKAHSQEVPKHHARPTSWRSSIASAWESLGLPSRVLHDHDPNSHFWADEDPEKCERSPQHLVDYHPSAISEETSCTGQGGFEPSTAQSHSQPACLPSSTFSRKSLGSIQDIDDDDDDDDITLEPDRPGHLGSPCSGLSPGQPSSQNLATESHHSDSPSQSTPADSSSPDTPSSTSGTASSYIPRTAPGRPAKTNPKLPVLALDQNPHDVTEAIAI</sequence>
<proteinExistence type="predicted"/>
<dbReference type="GO" id="GO:0033209">
    <property type="term" value="P:tumor necrosis factor-mediated signaling pathway"/>
    <property type="evidence" value="ECO:0007669"/>
    <property type="project" value="InterPro"/>
</dbReference>
<dbReference type="AlphaFoldDB" id="A0A2N5W4X2"/>
<keyword evidence="4" id="KW-1185">Reference proteome</keyword>